<sequence length="71" mass="8504">MARKSKVLNIKNASNMDEWVEKTSRNPKKQIRDNMIRGYQEMAEINLKLSEFCFEAEREVEQFFEQIAECE</sequence>
<proteinExistence type="predicted"/>
<dbReference type="RefSeq" id="WP_341878182.1">
    <property type="nucleotide sequence ID" value="NZ_CP121687.1"/>
</dbReference>
<evidence type="ECO:0000313" key="2">
    <source>
        <dbReference type="Proteomes" id="UP001486565"/>
    </source>
</evidence>
<gene>
    <name evidence="1" type="ORF">QBE51_06835</name>
</gene>
<protein>
    <recommendedName>
        <fullName evidence="3">CopG family transcriptional regulator</fullName>
    </recommendedName>
</protein>
<dbReference type="InterPro" id="IPR013321">
    <property type="entry name" value="Arc_rbn_hlx_hlx"/>
</dbReference>
<dbReference type="EMBL" id="CP121687">
    <property type="protein sequence ID" value="WZL71219.1"/>
    <property type="molecule type" value="Genomic_DNA"/>
</dbReference>
<evidence type="ECO:0000313" key="1">
    <source>
        <dbReference type="EMBL" id="WZL71219.1"/>
    </source>
</evidence>
<name>A0ABZ2Y7B7_9FIRM</name>
<evidence type="ECO:0008006" key="3">
    <source>
        <dbReference type="Google" id="ProtNLM"/>
    </source>
</evidence>
<dbReference type="Proteomes" id="UP001486565">
    <property type="component" value="Chromosome"/>
</dbReference>
<organism evidence="1 2">
    <name type="scientific">Defluviitalea saccharophila</name>
    <dbReference type="NCBI Taxonomy" id="879970"/>
    <lineage>
        <taxon>Bacteria</taxon>
        <taxon>Bacillati</taxon>
        <taxon>Bacillota</taxon>
        <taxon>Clostridia</taxon>
        <taxon>Lachnospirales</taxon>
        <taxon>Defluviitaleaceae</taxon>
        <taxon>Defluviitalea</taxon>
    </lineage>
</organism>
<dbReference type="Gene3D" id="1.10.1220.10">
    <property type="entry name" value="Met repressor-like"/>
    <property type="match status" value="1"/>
</dbReference>
<keyword evidence="2" id="KW-1185">Reference proteome</keyword>
<reference evidence="1 2" key="1">
    <citation type="submission" date="2023-03" db="EMBL/GenBank/DDBJ databases">
        <title>Novel Species.</title>
        <authorList>
            <person name="Ma S."/>
        </authorList>
    </citation>
    <scope>NUCLEOTIDE SEQUENCE [LARGE SCALE GENOMIC DNA]</scope>
    <source>
        <strain evidence="1 2">LIND6LT2</strain>
    </source>
</reference>
<accession>A0ABZ2Y7B7</accession>